<evidence type="ECO:0000313" key="8">
    <source>
        <dbReference type="Proteomes" id="UP001352263"/>
    </source>
</evidence>
<name>A0ABU6J2D3_9BURK</name>
<comment type="similarity">
    <text evidence="1">Belongs to the peptidase S49 family.</text>
</comment>
<keyword evidence="5" id="KW-0472">Membrane</keyword>
<evidence type="ECO:0000256" key="2">
    <source>
        <dbReference type="ARBA" id="ARBA00022670"/>
    </source>
</evidence>
<dbReference type="PANTHER" id="PTHR42987">
    <property type="entry name" value="PEPTIDASE S49"/>
    <property type="match status" value="1"/>
</dbReference>
<keyword evidence="4" id="KW-0720">Serine protease</keyword>
<dbReference type="EMBL" id="JAWIIV010000001">
    <property type="protein sequence ID" value="MEC4717767.1"/>
    <property type="molecule type" value="Genomic_DNA"/>
</dbReference>
<dbReference type="InterPro" id="IPR047272">
    <property type="entry name" value="S49_SppA_C"/>
</dbReference>
<organism evidence="7 8">
    <name type="scientific">Noviherbaspirillum album</name>
    <dbReference type="NCBI Taxonomy" id="3080276"/>
    <lineage>
        <taxon>Bacteria</taxon>
        <taxon>Pseudomonadati</taxon>
        <taxon>Pseudomonadota</taxon>
        <taxon>Betaproteobacteria</taxon>
        <taxon>Burkholderiales</taxon>
        <taxon>Oxalobacteraceae</taxon>
        <taxon>Noviherbaspirillum</taxon>
    </lineage>
</organism>
<accession>A0ABU6J2D3</accession>
<dbReference type="SUPFAM" id="SSF52096">
    <property type="entry name" value="ClpP/crotonase"/>
    <property type="match status" value="1"/>
</dbReference>
<dbReference type="GO" id="GO:0016787">
    <property type="term" value="F:hydrolase activity"/>
    <property type="evidence" value="ECO:0007669"/>
    <property type="project" value="UniProtKB-KW"/>
</dbReference>
<dbReference type="RefSeq" id="WP_326504515.1">
    <property type="nucleotide sequence ID" value="NZ_JAWIIV010000001.1"/>
</dbReference>
<dbReference type="CDD" id="cd07023">
    <property type="entry name" value="S49_Sppa_N_C"/>
    <property type="match status" value="1"/>
</dbReference>
<dbReference type="Gene3D" id="3.90.226.10">
    <property type="entry name" value="2-enoyl-CoA Hydratase, Chain A, domain 1"/>
    <property type="match status" value="1"/>
</dbReference>
<dbReference type="EC" id="3.4.21.-" evidence="7"/>
<keyword evidence="5" id="KW-1133">Transmembrane helix</keyword>
<evidence type="ECO:0000256" key="4">
    <source>
        <dbReference type="ARBA" id="ARBA00022825"/>
    </source>
</evidence>
<evidence type="ECO:0000256" key="3">
    <source>
        <dbReference type="ARBA" id="ARBA00022801"/>
    </source>
</evidence>
<gene>
    <name evidence="7" type="ORF">RY831_01265</name>
</gene>
<dbReference type="PANTHER" id="PTHR42987:SF8">
    <property type="entry name" value="PROTEINASE"/>
    <property type="match status" value="1"/>
</dbReference>
<reference evidence="7 8" key="1">
    <citation type="submission" date="2023-10" db="EMBL/GenBank/DDBJ databases">
        <title>Noviherbaspirillum sp. CPCC 100848 genome assembly.</title>
        <authorList>
            <person name="Li X.Y."/>
            <person name="Fang X.M."/>
        </authorList>
    </citation>
    <scope>NUCLEOTIDE SEQUENCE [LARGE SCALE GENOMIC DNA]</scope>
    <source>
        <strain evidence="7 8">CPCC 100848</strain>
    </source>
</reference>
<proteinExistence type="inferred from homology"/>
<feature type="domain" description="Peptidase S49" evidence="6">
    <location>
        <begin position="156"/>
        <end position="297"/>
    </location>
</feature>
<keyword evidence="5" id="KW-0812">Transmembrane</keyword>
<dbReference type="Proteomes" id="UP001352263">
    <property type="component" value="Unassembled WGS sequence"/>
</dbReference>
<protein>
    <submittedName>
        <fullName evidence="7">S49 family peptidase</fullName>
        <ecNumber evidence="7">3.4.21.-</ecNumber>
    </submittedName>
</protein>
<evidence type="ECO:0000313" key="7">
    <source>
        <dbReference type="EMBL" id="MEC4717767.1"/>
    </source>
</evidence>
<feature type="transmembrane region" description="Helical" evidence="5">
    <location>
        <begin position="56"/>
        <end position="79"/>
    </location>
</feature>
<keyword evidence="3 7" id="KW-0378">Hydrolase</keyword>
<keyword evidence="8" id="KW-1185">Reference proteome</keyword>
<dbReference type="Pfam" id="PF01343">
    <property type="entry name" value="Peptidase_S49"/>
    <property type="match status" value="1"/>
</dbReference>
<evidence type="ECO:0000259" key="6">
    <source>
        <dbReference type="Pfam" id="PF01343"/>
    </source>
</evidence>
<dbReference type="InterPro" id="IPR002142">
    <property type="entry name" value="Peptidase_S49"/>
</dbReference>
<dbReference type="InterPro" id="IPR029045">
    <property type="entry name" value="ClpP/crotonase-like_dom_sf"/>
</dbReference>
<comment type="caution">
    <text evidence="7">The sequence shown here is derived from an EMBL/GenBank/DDBJ whole genome shotgun (WGS) entry which is preliminary data.</text>
</comment>
<evidence type="ECO:0000256" key="5">
    <source>
        <dbReference type="SAM" id="Phobius"/>
    </source>
</evidence>
<evidence type="ECO:0000256" key="1">
    <source>
        <dbReference type="ARBA" id="ARBA00008683"/>
    </source>
</evidence>
<sequence length="347" mass="37754">MEYETDGKSRRSRWFGKRSTGLDFAGMTPEQTHQAITSLMVSDMLKERRSDRRWRAVRRVITALFLLAGIGVYLATLFYEPKTGPLLKDADGYLGVVRITGAIKNSSNASAEKVVPALNEAFADPKVKAVVLSIDSPGGAPVEAERINFAVGELKKRHKKPVYAVIQNIGASAGYMIAMHTDKIYAGRYSLVGSIGAALQTWDVHEALNKRDVRHQVYASGDLKNMLNPFSPPSEAAGRKAQELVDNAGGQFFAEFKERRGSKLKEGVAYDTGEVWSGEQALKLGLVDETGTIEQLAYANNANVKEFKPGSRAILPAFTMEAASAWLSSVIANAMHGVAEASPVAFR</sequence>
<keyword evidence="2" id="KW-0645">Protease</keyword>
<dbReference type="Gene3D" id="6.20.330.10">
    <property type="match status" value="1"/>
</dbReference>